<protein>
    <submittedName>
        <fullName evidence="11">Dolichol-phosphate mannosyltransferase</fullName>
    </submittedName>
</protein>
<gene>
    <name evidence="11" type="ORF">SAMN05446037_10495</name>
</gene>
<evidence type="ECO:0000256" key="7">
    <source>
        <dbReference type="ARBA" id="ARBA00023136"/>
    </source>
</evidence>
<evidence type="ECO:0000256" key="2">
    <source>
        <dbReference type="ARBA" id="ARBA00022475"/>
    </source>
</evidence>
<dbReference type="FunFam" id="3.90.550.10:FF:000079">
    <property type="entry name" value="Probable glycosyl transferase"/>
    <property type="match status" value="1"/>
</dbReference>
<evidence type="ECO:0000256" key="8">
    <source>
        <dbReference type="ARBA" id="ARBA00038152"/>
    </source>
</evidence>
<name>A0A239KMQ4_9FIRM</name>
<keyword evidence="6 9" id="KW-1133">Transmembrane helix</keyword>
<feature type="transmembrane region" description="Helical" evidence="9">
    <location>
        <begin position="231"/>
        <end position="252"/>
    </location>
</feature>
<proteinExistence type="inferred from homology"/>
<dbReference type="EMBL" id="FZOJ01000049">
    <property type="protein sequence ID" value="SNT18444.1"/>
    <property type="molecule type" value="Genomic_DNA"/>
</dbReference>
<keyword evidence="3 11" id="KW-0328">Glycosyltransferase</keyword>
<evidence type="ECO:0000256" key="5">
    <source>
        <dbReference type="ARBA" id="ARBA00022692"/>
    </source>
</evidence>
<feature type="domain" description="Glycosyltransferase 2-like" evidence="10">
    <location>
        <begin position="7"/>
        <end position="167"/>
    </location>
</feature>
<organism evidence="11 12">
    <name type="scientific">Anaerovirgula multivorans</name>
    <dbReference type="NCBI Taxonomy" id="312168"/>
    <lineage>
        <taxon>Bacteria</taxon>
        <taxon>Bacillati</taxon>
        <taxon>Bacillota</taxon>
        <taxon>Clostridia</taxon>
        <taxon>Peptostreptococcales</taxon>
        <taxon>Natronincolaceae</taxon>
        <taxon>Anaerovirgula</taxon>
    </lineage>
</organism>
<evidence type="ECO:0000313" key="11">
    <source>
        <dbReference type="EMBL" id="SNT18444.1"/>
    </source>
</evidence>
<dbReference type="PANTHER" id="PTHR48090:SF1">
    <property type="entry name" value="PROPHAGE BACTOPRENOL GLUCOSYL TRANSFERASE HOMOLOG"/>
    <property type="match status" value="1"/>
</dbReference>
<dbReference type="Gene3D" id="3.90.550.10">
    <property type="entry name" value="Spore Coat Polysaccharide Biosynthesis Protein SpsA, Chain A"/>
    <property type="match status" value="1"/>
</dbReference>
<reference evidence="11 12" key="1">
    <citation type="submission" date="2017-06" db="EMBL/GenBank/DDBJ databases">
        <authorList>
            <person name="Kim H.J."/>
            <person name="Triplett B.A."/>
        </authorList>
    </citation>
    <scope>NUCLEOTIDE SEQUENCE [LARGE SCALE GENOMIC DNA]</scope>
    <source>
        <strain evidence="11 12">SCA</strain>
    </source>
</reference>
<dbReference type="Pfam" id="PF00535">
    <property type="entry name" value="Glycos_transf_2"/>
    <property type="match status" value="1"/>
</dbReference>
<dbReference type="CDD" id="cd04187">
    <property type="entry name" value="DPM1_like_bac"/>
    <property type="match status" value="1"/>
</dbReference>
<evidence type="ECO:0000256" key="6">
    <source>
        <dbReference type="ARBA" id="ARBA00022989"/>
    </source>
</evidence>
<dbReference type="AlphaFoldDB" id="A0A239KMQ4"/>
<evidence type="ECO:0000259" key="10">
    <source>
        <dbReference type="Pfam" id="PF00535"/>
    </source>
</evidence>
<keyword evidence="12" id="KW-1185">Reference proteome</keyword>
<dbReference type="GO" id="GO:0005886">
    <property type="term" value="C:plasma membrane"/>
    <property type="evidence" value="ECO:0007669"/>
    <property type="project" value="UniProtKB-SubCell"/>
</dbReference>
<dbReference type="OrthoDB" id="9807778at2"/>
<sequence length="316" mass="36385">MKEKLISLVIPMYCENQVARECYRQVKRVMVEHNIHHEILFINDGSTDETLPILEEIATEDQAVKVISFARNFGHQIAVTAGIAKAKGDAVVVIDADLQDPPELISDMIKLWQEGYHVVYGQRKKRKGETWFKLATAKYFYRFLKEMTDVDIPVDTGDFRLMDRKVVDVFNSMSEKNRFIRGMVSWVGFKQTALLYEREERFAGETKYPLKKMLKLASDGILSFSFKPIKWIEGTGVAIILVGFLMMLYSILVRLSHSYSSIPGWLWIVVLLSGIHLLALGVVGEYIVRIYDESRGRPLYTIEKEINMESDKDDKE</sequence>
<dbReference type="PANTHER" id="PTHR48090">
    <property type="entry name" value="UNDECAPRENYL-PHOSPHATE 4-DEOXY-4-FORMAMIDO-L-ARABINOSE TRANSFERASE-RELATED"/>
    <property type="match status" value="1"/>
</dbReference>
<evidence type="ECO:0000256" key="4">
    <source>
        <dbReference type="ARBA" id="ARBA00022679"/>
    </source>
</evidence>
<dbReference type="InterPro" id="IPR029044">
    <property type="entry name" value="Nucleotide-diphossugar_trans"/>
</dbReference>
<keyword evidence="2" id="KW-1003">Cell membrane</keyword>
<dbReference type="InterPro" id="IPR050256">
    <property type="entry name" value="Glycosyltransferase_2"/>
</dbReference>
<keyword evidence="5 9" id="KW-0812">Transmembrane</keyword>
<evidence type="ECO:0000256" key="9">
    <source>
        <dbReference type="SAM" id="Phobius"/>
    </source>
</evidence>
<feature type="transmembrane region" description="Helical" evidence="9">
    <location>
        <begin position="264"/>
        <end position="288"/>
    </location>
</feature>
<evidence type="ECO:0000256" key="1">
    <source>
        <dbReference type="ARBA" id="ARBA00004651"/>
    </source>
</evidence>
<keyword evidence="4 11" id="KW-0808">Transferase</keyword>
<comment type="subcellular location">
    <subcellularLocation>
        <location evidence="1">Cell membrane</location>
        <topology evidence="1">Multi-pass membrane protein</topology>
    </subcellularLocation>
</comment>
<accession>A0A239KMQ4</accession>
<evidence type="ECO:0000313" key="12">
    <source>
        <dbReference type="Proteomes" id="UP000198304"/>
    </source>
</evidence>
<dbReference type="SUPFAM" id="SSF53448">
    <property type="entry name" value="Nucleotide-diphospho-sugar transferases"/>
    <property type="match status" value="1"/>
</dbReference>
<dbReference type="RefSeq" id="WP_089285371.1">
    <property type="nucleotide sequence ID" value="NZ_FZOJ01000049.1"/>
</dbReference>
<dbReference type="GO" id="GO:0016757">
    <property type="term" value="F:glycosyltransferase activity"/>
    <property type="evidence" value="ECO:0007669"/>
    <property type="project" value="UniProtKB-KW"/>
</dbReference>
<keyword evidence="7 9" id="KW-0472">Membrane</keyword>
<comment type="similarity">
    <text evidence="8">Belongs to the glycosyltransferase 2 family. GtrB subfamily.</text>
</comment>
<evidence type="ECO:0000256" key="3">
    <source>
        <dbReference type="ARBA" id="ARBA00022676"/>
    </source>
</evidence>
<dbReference type="InterPro" id="IPR001173">
    <property type="entry name" value="Glyco_trans_2-like"/>
</dbReference>
<dbReference type="Proteomes" id="UP000198304">
    <property type="component" value="Unassembled WGS sequence"/>
</dbReference>